<keyword evidence="3" id="KW-1185">Reference proteome</keyword>
<keyword evidence="1" id="KW-1133">Transmembrane helix</keyword>
<feature type="transmembrane region" description="Helical" evidence="1">
    <location>
        <begin position="286"/>
        <end position="319"/>
    </location>
</feature>
<dbReference type="Pfam" id="PF05975">
    <property type="entry name" value="EcsB"/>
    <property type="match status" value="1"/>
</dbReference>
<evidence type="ECO:0000256" key="1">
    <source>
        <dbReference type="SAM" id="Phobius"/>
    </source>
</evidence>
<feature type="transmembrane region" description="Helical" evidence="1">
    <location>
        <begin position="170"/>
        <end position="201"/>
    </location>
</feature>
<feature type="transmembrane region" description="Helical" evidence="1">
    <location>
        <begin position="101"/>
        <end position="125"/>
    </location>
</feature>
<comment type="caution">
    <text evidence="2">The sequence shown here is derived from an EMBL/GenBank/DDBJ whole genome shotgun (WGS) entry which is preliminary data.</text>
</comment>
<protein>
    <submittedName>
        <fullName evidence="2">ABC transporter permease</fullName>
    </submittedName>
</protein>
<dbReference type="PIRSF" id="PIRSF037259">
    <property type="entry name" value="EcsB_ABC"/>
    <property type="match status" value="1"/>
</dbReference>
<sequence>MKNLEDIWAIRFKQYLRELFKYLRFVFATSYIAIIIVLGFAVSYYGKWLQVVTQDFPAEWIVSTICGALLSFSRPTTLIREPDQVYFLQLESRMGAYFRKAILWTYWSQIISVLVIYCAAIPLLLTVENPSLWKISLGFSAIIILKYVNVRIEFSNHWKYQGDHHFINRLLRIVLSIMTLKLAIEGQFLGFIIFIAILQLFEYHLRKKVMLEPIPFEYFSKIERARMTRFYRLVNYFTDVPFLRENISRRAWLGFVTRLIRYDQKNTSLYLMIRTFLRTDESIYLWARLTIVSAFVAAFVTTPFVVWLLVSALSFATIYQLKHMFISTRNIRMNTFYPVPASNHHTALQKLLRGLLVLQACIVLLSSFFQSPSFLCFILIIFVGEMTIRFTKQNKTINN</sequence>
<accession>A0ABS1H3A9</accession>
<keyword evidence="1" id="KW-0472">Membrane</keyword>
<keyword evidence="1" id="KW-0812">Transmembrane</keyword>
<evidence type="ECO:0000313" key="2">
    <source>
        <dbReference type="EMBL" id="MBK3493894.1"/>
    </source>
</evidence>
<dbReference type="RefSeq" id="WP_200747902.1">
    <property type="nucleotide sequence ID" value="NZ_JAEOAH010000003.1"/>
</dbReference>
<dbReference type="Proteomes" id="UP000618943">
    <property type="component" value="Unassembled WGS sequence"/>
</dbReference>
<feature type="transmembrane region" description="Helical" evidence="1">
    <location>
        <begin position="355"/>
        <end position="383"/>
    </location>
</feature>
<gene>
    <name evidence="2" type="ORF">JFL43_03280</name>
</gene>
<organism evidence="2 3">
    <name type="scientific">Viridibacillus soli</name>
    <dbReference type="NCBI Taxonomy" id="2798301"/>
    <lineage>
        <taxon>Bacteria</taxon>
        <taxon>Bacillati</taxon>
        <taxon>Bacillota</taxon>
        <taxon>Bacilli</taxon>
        <taxon>Bacillales</taxon>
        <taxon>Caryophanaceae</taxon>
        <taxon>Viridibacillus</taxon>
    </lineage>
</organism>
<dbReference type="InterPro" id="IPR010288">
    <property type="entry name" value="EcsB_ABC"/>
</dbReference>
<evidence type="ECO:0000313" key="3">
    <source>
        <dbReference type="Proteomes" id="UP000618943"/>
    </source>
</evidence>
<name>A0ABS1H3A9_9BACL</name>
<feature type="transmembrane region" description="Helical" evidence="1">
    <location>
        <begin position="21"/>
        <end position="45"/>
    </location>
</feature>
<reference evidence="2 3" key="1">
    <citation type="submission" date="2020-12" db="EMBL/GenBank/DDBJ databases">
        <title>YIM B01967 draft genome.</title>
        <authorList>
            <person name="Yan X."/>
        </authorList>
    </citation>
    <scope>NUCLEOTIDE SEQUENCE [LARGE SCALE GENOMIC DNA]</scope>
    <source>
        <strain evidence="2 3">YIM B01967</strain>
    </source>
</reference>
<dbReference type="EMBL" id="JAEOAH010000003">
    <property type="protein sequence ID" value="MBK3493894.1"/>
    <property type="molecule type" value="Genomic_DNA"/>
</dbReference>
<proteinExistence type="predicted"/>
<feature type="transmembrane region" description="Helical" evidence="1">
    <location>
        <begin position="131"/>
        <end position="149"/>
    </location>
</feature>